<gene>
    <name evidence="1" type="ORF">AVEN_6928_1</name>
</gene>
<dbReference type="AlphaFoldDB" id="A0A4Y2VQ54"/>
<evidence type="ECO:0000313" key="2">
    <source>
        <dbReference type="Proteomes" id="UP000499080"/>
    </source>
</evidence>
<dbReference type="EMBL" id="BGPR01048895">
    <property type="protein sequence ID" value="GBO25900.1"/>
    <property type="molecule type" value="Genomic_DNA"/>
</dbReference>
<name>A0A4Y2VQ54_ARAVE</name>
<comment type="caution">
    <text evidence="1">The sequence shown here is derived from an EMBL/GenBank/DDBJ whole genome shotgun (WGS) entry which is preliminary data.</text>
</comment>
<reference evidence="1 2" key="1">
    <citation type="journal article" date="2019" name="Sci. Rep.">
        <title>Orb-weaving spider Araneus ventricosus genome elucidates the spidroin gene catalogue.</title>
        <authorList>
            <person name="Kono N."/>
            <person name="Nakamura H."/>
            <person name="Ohtoshi R."/>
            <person name="Moran D.A.P."/>
            <person name="Shinohara A."/>
            <person name="Yoshida Y."/>
            <person name="Fujiwara M."/>
            <person name="Mori M."/>
            <person name="Tomita M."/>
            <person name="Arakawa K."/>
        </authorList>
    </citation>
    <scope>NUCLEOTIDE SEQUENCE [LARGE SCALE GENOMIC DNA]</scope>
</reference>
<proteinExistence type="predicted"/>
<dbReference type="Proteomes" id="UP000499080">
    <property type="component" value="Unassembled WGS sequence"/>
</dbReference>
<sequence>MTHLNGWAKNGTVWSAITPFGLEWSHDECPTLRNNDSQVPKKCSDEDTGGYRKTGVVDLFDELIRFNGMVDDCAVASYFMGS</sequence>
<keyword evidence="2" id="KW-1185">Reference proteome</keyword>
<accession>A0A4Y2VQ54</accession>
<organism evidence="1 2">
    <name type="scientific">Araneus ventricosus</name>
    <name type="common">Orbweaver spider</name>
    <name type="synonym">Epeira ventricosa</name>
    <dbReference type="NCBI Taxonomy" id="182803"/>
    <lineage>
        <taxon>Eukaryota</taxon>
        <taxon>Metazoa</taxon>
        <taxon>Ecdysozoa</taxon>
        <taxon>Arthropoda</taxon>
        <taxon>Chelicerata</taxon>
        <taxon>Arachnida</taxon>
        <taxon>Araneae</taxon>
        <taxon>Araneomorphae</taxon>
        <taxon>Entelegynae</taxon>
        <taxon>Araneoidea</taxon>
        <taxon>Araneidae</taxon>
        <taxon>Araneus</taxon>
    </lineage>
</organism>
<protein>
    <submittedName>
        <fullName evidence="1">Uncharacterized protein</fullName>
    </submittedName>
</protein>
<evidence type="ECO:0000313" key="1">
    <source>
        <dbReference type="EMBL" id="GBO25900.1"/>
    </source>
</evidence>